<reference evidence="3 4" key="1">
    <citation type="submission" date="2018-01" db="EMBL/GenBank/DDBJ databases">
        <title>Draft genome sequence of Paucibacter aquatile CR182 isolated from freshwater of the Nakdong River.</title>
        <authorList>
            <person name="Choi A."/>
            <person name="Chung E.J."/>
        </authorList>
    </citation>
    <scope>NUCLEOTIDE SEQUENCE [LARGE SCALE GENOMIC DNA]</scope>
    <source>
        <strain evidence="3 4">CR182</strain>
    </source>
</reference>
<feature type="domain" description="FRG" evidence="2">
    <location>
        <begin position="60"/>
        <end position="170"/>
    </location>
</feature>
<sequence>MFSSAAAESEGMLPAAGAHRPAGDPAPMKLDAQELQAITVPAPITAVAELIDLFETHRSQGRVWAYRGQSRPFGSLQPSFQRQFTRPSSATAELIERHLVQAFRDHYAKLPDRHSDMPNTQQIDAFHTLRCLSVMQHYEIPTRLLDWSASYWTSLYFACASDPGEDAELWFYDRSIFIEQVTQDGRWSALLDASPQPPAEPAYLYQPGVPALVELDPKISPRMRTQQGHHTVASEVFSDHARLIRTLDLERQKLDAASGFEAQPHFGRVTITAACKSRALQFLAEHHQITASSIFPDVVGLGRFLRWQFDSLRTMLL</sequence>
<gene>
    <name evidence="3" type="ORF">C1O66_00735</name>
</gene>
<comment type="caution">
    <text evidence="3">The sequence shown here is derived from an EMBL/GenBank/DDBJ whole genome shotgun (WGS) entry which is preliminary data.</text>
</comment>
<protein>
    <recommendedName>
        <fullName evidence="2">FRG domain-containing protein</fullName>
    </recommendedName>
</protein>
<dbReference type="Pfam" id="PF08867">
    <property type="entry name" value="FRG"/>
    <property type="match status" value="1"/>
</dbReference>
<feature type="region of interest" description="Disordered" evidence="1">
    <location>
        <begin position="1"/>
        <end position="27"/>
    </location>
</feature>
<dbReference type="Proteomes" id="UP000235916">
    <property type="component" value="Unassembled WGS sequence"/>
</dbReference>
<keyword evidence="4" id="KW-1185">Reference proteome</keyword>
<dbReference type="EMBL" id="POSP01000001">
    <property type="protein sequence ID" value="PND39964.1"/>
    <property type="molecule type" value="Genomic_DNA"/>
</dbReference>
<dbReference type="AlphaFoldDB" id="A0A2N8L2N0"/>
<evidence type="ECO:0000313" key="3">
    <source>
        <dbReference type="EMBL" id="PND39964.1"/>
    </source>
</evidence>
<evidence type="ECO:0000259" key="2">
    <source>
        <dbReference type="SMART" id="SM00901"/>
    </source>
</evidence>
<evidence type="ECO:0000313" key="4">
    <source>
        <dbReference type="Proteomes" id="UP000235916"/>
    </source>
</evidence>
<evidence type="ECO:0000256" key="1">
    <source>
        <dbReference type="SAM" id="MobiDB-lite"/>
    </source>
</evidence>
<name>A0A2N8L2N0_9BURK</name>
<organism evidence="3 4">
    <name type="scientific">Kinneretia aquatilis</name>
    <dbReference type="NCBI Taxonomy" id="2070761"/>
    <lineage>
        <taxon>Bacteria</taxon>
        <taxon>Pseudomonadati</taxon>
        <taxon>Pseudomonadota</taxon>
        <taxon>Betaproteobacteria</taxon>
        <taxon>Burkholderiales</taxon>
        <taxon>Sphaerotilaceae</taxon>
        <taxon>Roseateles</taxon>
    </lineage>
</organism>
<accession>A0A2N8L2N0</accession>
<proteinExistence type="predicted"/>
<dbReference type="InterPro" id="IPR014966">
    <property type="entry name" value="FRG-dom"/>
</dbReference>
<dbReference type="OrthoDB" id="9816036at2"/>
<dbReference type="SMART" id="SM00901">
    <property type="entry name" value="FRG"/>
    <property type="match status" value="1"/>
</dbReference>